<dbReference type="PANTHER" id="PTHR46350:SF2">
    <property type="entry name" value="RAS LIKE FAMILY 10 MEMBER B"/>
    <property type="match status" value="1"/>
</dbReference>
<sequence length="220" mass="25441">MQPNRITRIPSAHVSTEPTEIQTVKLAILGAPNVGKTSIIEQFVCNTFHSEYDPTVQKQFYYSSVIFNDTIFEIKIIDCPVIPYFPLDSFYEWADYRGYGLRSATAYILVYDITSDDSFQYVRIMREQILESRLHDIPIIIVANKFDLSPDKGVSGRREVANLVKKQWKCGYIECSAKQNWHVVLLFKEVLKCVDCMESNHKTTADRVQDALRRNRCTIL</sequence>
<dbReference type="InterPro" id="IPR052661">
    <property type="entry name" value="Ras-like_GTPase_Reg"/>
</dbReference>
<reference evidence="1" key="1">
    <citation type="submission" date="2022-03" db="EMBL/GenBank/DDBJ databases">
        <authorList>
            <person name="Martin C."/>
        </authorList>
    </citation>
    <scope>NUCLEOTIDE SEQUENCE</scope>
</reference>
<evidence type="ECO:0000313" key="1">
    <source>
        <dbReference type="EMBL" id="CAH1801561.1"/>
    </source>
</evidence>
<dbReference type="PANTHER" id="PTHR46350">
    <property type="entry name" value="RAS LIKE FAMILY 10 MEMBER B-RELATED"/>
    <property type="match status" value="1"/>
</dbReference>
<dbReference type="SMART" id="SM00175">
    <property type="entry name" value="RAB"/>
    <property type="match status" value="1"/>
</dbReference>
<dbReference type="OrthoDB" id="299781at2759"/>
<dbReference type="SMART" id="SM00174">
    <property type="entry name" value="RHO"/>
    <property type="match status" value="1"/>
</dbReference>
<dbReference type="GO" id="GO:0003924">
    <property type="term" value="F:GTPase activity"/>
    <property type="evidence" value="ECO:0007669"/>
    <property type="project" value="InterPro"/>
</dbReference>
<evidence type="ECO:0000313" key="2">
    <source>
        <dbReference type="Proteomes" id="UP000749559"/>
    </source>
</evidence>
<dbReference type="GO" id="GO:0005525">
    <property type="term" value="F:GTP binding"/>
    <property type="evidence" value="ECO:0007669"/>
    <property type="project" value="InterPro"/>
</dbReference>
<dbReference type="InterPro" id="IPR005225">
    <property type="entry name" value="Small_GTP-bd"/>
</dbReference>
<dbReference type="AlphaFoldDB" id="A0A8S4Q4V1"/>
<dbReference type="EMBL" id="CAIIXF020000012">
    <property type="protein sequence ID" value="CAH1801561.1"/>
    <property type="molecule type" value="Genomic_DNA"/>
</dbReference>
<protein>
    <recommendedName>
        <fullName evidence="3">Ras-like protein family member 10B</fullName>
    </recommendedName>
</protein>
<dbReference type="PROSITE" id="PS51419">
    <property type="entry name" value="RAB"/>
    <property type="match status" value="1"/>
</dbReference>
<dbReference type="InterPro" id="IPR001806">
    <property type="entry name" value="Small_GTPase"/>
</dbReference>
<comment type="caution">
    <text evidence="1">The sequence shown here is derived from an EMBL/GenBank/DDBJ whole genome shotgun (WGS) entry which is preliminary data.</text>
</comment>
<dbReference type="SUPFAM" id="SSF52540">
    <property type="entry name" value="P-loop containing nucleoside triphosphate hydrolases"/>
    <property type="match status" value="1"/>
</dbReference>
<dbReference type="SMART" id="SM00173">
    <property type="entry name" value="RAS"/>
    <property type="match status" value="1"/>
</dbReference>
<dbReference type="NCBIfam" id="TIGR00231">
    <property type="entry name" value="small_GTP"/>
    <property type="match status" value="1"/>
</dbReference>
<proteinExistence type="predicted"/>
<dbReference type="Pfam" id="PF00071">
    <property type="entry name" value="Ras"/>
    <property type="match status" value="1"/>
</dbReference>
<accession>A0A8S4Q4V1</accession>
<gene>
    <name evidence="1" type="ORF">OFUS_LOCUS25342</name>
</gene>
<name>A0A8S4Q4V1_OWEFU</name>
<dbReference type="InterPro" id="IPR027417">
    <property type="entry name" value="P-loop_NTPase"/>
</dbReference>
<dbReference type="Gene3D" id="3.40.50.300">
    <property type="entry name" value="P-loop containing nucleotide triphosphate hydrolases"/>
    <property type="match status" value="1"/>
</dbReference>
<dbReference type="PRINTS" id="PR00449">
    <property type="entry name" value="RASTRNSFRMNG"/>
</dbReference>
<dbReference type="PROSITE" id="PS51421">
    <property type="entry name" value="RAS"/>
    <property type="match status" value="1"/>
</dbReference>
<keyword evidence="2" id="KW-1185">Reference proteome</keyword>
<organism evidence="1 2">
    <name type="scientific">Owenia fusiformis</name>
    <name type="common">Polychaete worm</name>
    <dbReference type="NCBI Taxonomy" id="6347"/>
    <lineage>
        <taxon>Eukaryota</taxon>
        <taxon>Metazoa</taxon>
        <taxon>Spiralia</taxon>
        <taxon>Lophotrochozoa</taxon>
        <taxon>Annelida</taxon>
        <taxon>Polychaeta</taxon>
        <taxon>Sedentaria</taxon>
        <taxon>Canalipalpata</taxon>
        <taxon>Sabellida</taxon>
        <taxon>Oweniida</taxon>
        <taxon>Oweniidae</taxon>
        <taxon>Owenia</taxon>
    </lineage>
</organism>
<evidence type="ECO:0008006" key="3">
    <source>
        <dbReference type="Google" id="ProtNLM"/>
    </source>
</evidence>
<dbReference type="Proteomes" id="UP000749559">
    <property type="component" value="Unassembled WGS sequence"/>
</dbReference>